<keyword evidence="2" id="KW-1185">Reference proteome</keyword>
<dbReference type="EMBL" id="LQPZ01000030">
    <property type="protein sequence ID" value="ORX02847.1"/>
    <property type="molecule type" value="Genomic_DNA"/>
</dbReference>
<sequence>MLGTVLTGCGTGQHSQSADQLPAVNGAEATLQQVALRDIYIQAVQSTDYLQAGRTVKLVLAIANESLETNEHLVSITTDIGDVTLNPTKPEIPVGGRLLVGTPVGQTASPKQENVNTAEATVELSEPITNGIDYDFTFTFEKAGSTTVAVPISAGLAPQPVPAD</sequence>
<dbReference type="AlphaFoldDB" id="A0A1X2EIM6"/>
<protein>
    <recommendedName>
        <fullName evidence="3">Lipoprotein LpqE</fullName>
    </recommendedName>
</protein>
<dbReference type="STRING" id="1798.AWC30_11945"/>
<gene>
    <name evidence="1" type="ORF">AWC30_11945</name>
</gene>
<evidence type="ECO:0008006" key="3">
    <source>
        <dbReference type="Google" id="ProtNLM"/>
    </source>
</evidence>
<dbReference type="Pfam" id="PF04314">
    <property type="entry name" value="PCuAC"/>
    <property type="match status" value="1"/>
</dbReference>
<dbReference type="InterPro" id="IPR036182">
    <property type="entry name" value="PCuAC_sf"/>
</dbReference>
<name>A0A1X2EIM6_9MYCO</name>
<reference evidence="1 2" key="1">
    <citation type="submission" date="2016-01" db="EMBL/GenBank/DDBJ databases">
        <title>The new phylogeny of the genus Mycobacterium.</title>
        <authorList>
            <person name="Tarcisio F."/>
            <person name="Conor M."/>
            <person name="Antonella G."/>
            <person name="Elisabetta G."/>
            <person name="Giulia F.S."/>
            <person name="Sara T."/>
            <person name="Anna F."/>
            <person name="Clotilde B."/>
            <person name="Roberto B."/>
            <person name="Veronica D.S."/>
            <person name="Fabio R."/>
            <person name="Monica P."/>
            <person name="Olivier J."/>
            <person name="Enrico T."/>
            <person name="Nicola S."/>
        </authorList>
    </citation>
    <scope>NUCLEOTIDE SEQUENCE [LARGE SCALE GENOMIC DNA]</scope>
    <source>
        <strain evidence="1 2">DSM 44153</strain>
    </source>
</reference>
<evidence type="ECO:0000313" key="2">
    <source>
        <dbReference type="Proteomes" id="UP000193090"/>
    </source>
</evidence>
<dbReference type="Gene3D" id="2.60.40.1890">
    <property type="entry name" value="PCu(A)C copper chaperone"/>
    <property type="match status" value="1"/>
</dbReference>
<proteinExistence type="predicted"/>
<accession>A0A1X2EIM6</accession>
<dbReference type="InterPro" id="IPR007410">
    <property type="entry name" value="LpqE-like"/>
</dbReference>
<evidence type="ECO:0000313" key="1">
    <source>
        <dbReference type="EMBL" id="ORX02847.1"/>
    </source>
</evidence>
<dbReference type="Proteomes" id="UP000193090">
    <property type="component" value="Unassembled WGS sequence"/>
</dbReference>
<dbReference type="RefSeq" id="WP_109562039.1">
    <property type="nucleotide sequence ID" value="NZ_JACKSN010000096.1"/>
</dbReference>
<dbReference type="OrthoDB" id="5188566at2"/>
<comment type="caution">
    <text evidence="1">The sequence shown here is derived from an EMBL/GenBank/DDBJ whole genome shotgun (WGS) entry which is preliminary data.</text>
</comment>
<organism evidence="1 2">
    <name type="scientific">Mycolicibacillus trivialis</name>
    <dbReference type="NCBI Taxonomy" id="1798"/>
    <lineage>
        <taxon>Bacteria</taxon>
        <taxon>Bacillati</taxon>
        <taxon>Actinomycetota</taxon>
        <taxon>Actinomycetes</taxon>
        <taxon>Mycobacteriales</taxon>
        <taxon>Mycobacteriaceae</taxon>
        <taxon>Mycolicibacillus</taxon>
    </lineage>
</organism>